<dbReference type="Proteomes" id="UP000327007">
    <property type="component" value="Unassembled WGS sequence"/>
</dbReference>
<reference evidence="3 9" key="4">
    <citation type="journal article" date="2019" name="Nat. Med.">
        <title>A library of human gut bacterial isolates paired with longitudinal multiomics data enables mechanistic microbiome research.</title>
        <authorList>
            <person name="Poyet M."/>
            <person name="Groussin M."/>
            <person name="Gibbons S.M."/>
            <person name="Avila-Pacheco J."/>
            <person name="Jiang X."/>
            <person name="Kearney S.M."/>
            <person name="Perrotta A.R."/>
            <person name="Berdy B."/>
            <person name="Zhao S."/>
            <person name="Lieberman T.D."/>
            <person name="Swanson P.K."/>
            <person name="Smith M."/>
            <person name="Roesemann S."/>
            <person name="Alexander J.E."/>
            <person name="Rich S.A."/>
            <person name="Livny J."/>
            <person name="Vlamakis H."/>
            <person name="Clish C."/>
            <person name="Bullock K."/>
            <person name="Deik A."/>
            <person name="Scott J."/>
            <person name="Pierce K.A."/>
            <person name="Xavier R.J."/>
            <person name="Alm E.J."/>
        </authorList>
    </citation>
    <scope>NUCLEOTIDE SEQUENCE [LARGE SCALE GENOMIC DNA]</scope>
    <source>
        <strain evidence="3 9">BIOML-A74</strain>
    </source>
</reference>
<dbReference type="EMBL" id="WDES01000017">
    <property type="protein sequence ID" value="KAB6087900.1"/>
    <property type="molecule type" value="Genomic_DNA"/>
</dbReference>
<accession>A0A1H3WXV0</accession>
<keyword evidence="1" id="KW-0732">Signal</keyword>
<evidence type="ECO:0000313" key="6">
    <source>
        <dbReference type="Proteomes" id="UP000183040"/>
    </source>
</evidence>
<reference evidence="2" key="3">
    <citation type="journal article" date="2019" name="bioRxiv">
        <title>Acquired interbacterial defense systems protect against interspecies antagonism in the human gut microbiome.</title>
        <authorList>
            <person name="Ross B.D."/>
            <person name="Verster A.J."/>
            <person name="Radey M.C."/>
            <person name="Schmidtke D.T."/>
            <person name="Pope C.E."/>
            <person name="Hoffman L.R."/>
            <person name="Hajjar A.M."/>
            <person name="Peterson S.B."/>
            <person name="Borenstein E."/>
            <person name="Mougous J.D."/>
        </authorList>
    </citation>
    <scope>NUCLEOTIDE SEQUENCE</scope>
    <source>
        <strain evidence="2">H204</strain>
    </source>
</reference>
<evidence type="ECO:0000313" key="9">
    <source>
        <dbReference type="Proteomes" id="UP000435059"/>
    </source>
</evidence>
<evidence type="ECO:0000256" key="1">
    <source>
        <dbReference type="SAM" id="SignalP"/>
    </source>
</evidence>
<dbReference type="Proteomes" id="UP000183040">
    <property type="component" value="Unassembled WGS sequence"/>
</dbReference>
<protein>
    <submittedName>
        <fullName evidence="2">SusD/RagB family nutrient-binding outer membrane lipoprotein</fullName>
    </submittedName>
    <submittedName>
        <fullName evidence="4">Susd and RagB outer membrane lipoprotein</fullName>
    </submittedName>
</protein>
<dbReference type="Pfam" id="PF12771">
    <property type="entry name" value="SusD-like_2"/>
    <property type="match status" value="1"/>
</dbReference>
<organism evidence="4 6">
    <name type="scientific">Bacteroides xylanisolvens</name>
    <dbReference type="NCBI Taxonomy" id="371601"/>
    <lineage>
        <taxon>Bacteria</taxon>
        <taxon>Pseudomonadati</taxon>
        <taxon>Bacteroidota</taxon>
        <taxon>Bacteroidia</taxon>
        <taxon>Bacteroidales</taxon>
        <taxon>Bacteroidaceae</taxon>
        <taxon>Bacteroides</taxon>
    </lineage>
</organism>
<gene>
    <name evidence="2" type="ORF">F6S82_16615</name>
    <name evidence="3" type="ORF">GA574_11655</name>
    <name evidence="4" type="ORF">SAMN04487924_10113</name>
    <name evidence="5" type="ORF">SAMN05216250_101198</name>
</gene>
<reference evidence="2" key="5">
    <citation type="submission" date="2019-09" db="EMBL/GenBank/DDBJ databases">
        <authorList>
            <person name="Ross B.D."/>
            <person name="Verster A.J."/>
            <person name="Radey M.C."/>
            <person name="Schmidtke D.T."/>
            <person name="Pope C.E."/>
            <person name="Hoffman L.R."/>
            <person name="Hajjar A.M."/>
            <person name="Peterson S.B."/>
            <person name="Borenstein E."/>
            <person name="Mougous J.D."/>
        </authorList>
    </citation>
    <scope>NUCLEOTIDE SEQUENCE</scope>
    <source>
        <strain evidence="2">H204</strain>
    </source>
</reference>
<dbReference type="AlphaFoldDB" id="A0A1H3WXV0"/>
<feature type="chain" id="PRO_5010471751" evidence="1">
    <location>
        <begin position="23"/>
        <end position="560"/>
    </location>
</feature>
<reference evidence="6 7" key="1">
    <citation type="submission" date="2016-10" db="EMBL/GenBank/DDBJ databases">
        <authorList>
            <person name="de Groot N.N."/>
        </authorList>
    </citation>
    <scope>NUCLEOTIDE SEQUENCE [LARGE SCALE GENOMIC DNA]</scope>
    <source>
        <strain evidence="5 7">NLAE-zl-C202</strain>
        <strain evidence="4 6">NLAE-zl-G339</strain>
    </source>
</reference>
<dbReference type="InterPro" id="IPR041662">
    <property type="entry name" value="SusD-like_2"/>
</dbReference>
<evidence type="ECO:0000313" key="3">
    <source>
        <dbReference type="EMBL" id="KAB6087900.1"/>
    </source>
</evidence>
<dbReference type="RefSeq" id="WP_061447930.1">
    <property type="nucleotide sequence ID" value="NZ_CP041230.1"/>
</dbReference>
<evidence type="ECO:0000313" key="8">
    <source>
        <dbReference type="Proteomes" id="UP000327007"/>
    </source>
</evidence>
<proteinExistence type="predicted"/>
<name>A0A1H3WXV0_9BACE</name>
<sequence length="560" mass="63197">MKQIKILLAGFAAMAISFVSCTNDFESANANPNELNEINPEYLFNTSSYYTLNAFCGSMKKVLLANYSHYYGGATGGQVQRYGNQGSTNDSYWKNVYNYAIFPVHFIQTQMENDEQYHNRVLIAKIWENYLFSQAVSIWGGIPKSQAFNAGERVPYDKESDIYYAMLNDLKACADGLKMDGDVYKADPIFPSGQKSSDLLKWKKFANSLRLRLAVRICNADRSKATEVIDELMENEQNLMTSNEDNCLLQWGDNADTRNYFYDYLVINRESNLDKLHSAGESILMYMAPYADPRLEKFFTPANAASMPDNFHWAPYWGQPKVSNLPSGVSLSPNPHSGKTADDYSQLQDKFTEQSYAEVIMNYAEVCLLKSELVHKGLGSGSQTAEAYYNAGVNASMAQYGVDGGKVNNYLQTPGIKWNTLTDLTVTEEGEDYYKDFIGIVSSAITSDEPDPIYRQIIMQQYIAMFYQSLDAWTLIRRSQVLEFPPHFQPETGYGAVNAGTKDNPYAYIPQRLVYPDSEKTNNEYELTKGIANLDGGQDAMSTKLWFALPTKTNPYLTNN</sequence>
<dbReference type="Proteomes" id="UP000183766">
    <property type="component" value="Unassembled WGS sequence"/>
</dbReference>
<feature type="signal peptide" evidence="1">
    <location>
        <begin position="1"/>
        <end position="22"/>
    </location>
</feature>
<dbReference type="InterPro" id="IPR011990">
    <property type="entry name" value="TPR-like_helical_dom_sf"/>
</dbReference>
<dbReference type="SUPFAM" id="SSF48452">
    <property type="entry name" value="TPR-like"/>
    <property type="match status" value="1"/>
</dbReference>
<reference evidence="8" key="2">
    <citation type="journal article" date="2018" name="J. Anim. Genet.">
        <title>Acquired interbacterial defense systems protect against interspecies antagonism in the human gut microbiome.</title>
        <authorList>
            <person name="Ross B.D."/>
            <person name="Verster A.J."/>
            <person name="Radey M.C."/>
            <person name="Schmidtke D.T."/>
            <person name="Pope C.E."/>
            <person name="Hoffman L.R."/>
            <person name="Hajjar A."/>
            <person name="Peterson S.B."/>
            <person name="Borenstein E."/>
            <person name="Mougous J."/>
        </authorList>
    </citation>
    <scope>NUCLEOTIDE SEQUENCE [LARGE SCALE GENOMIC DNA]</scope>
    <source>
        <strain evidence="8">H204</strain>
    </source>
</reference>
<keyword evidence="9" id="KW-1185">Reference proteome</keyword>
<evidence type="ECO:0000313" key="4">
    <source>
        <dbReference type="EMBL" id="SDZ91561.1"/>
    </source>
</evidence>
<dbReference type="PROSITE" id="PS51257">
    <property type="entry name" value="PROKAR_LIPOPROTEIN"/>
    <property type="match status" value="1"/>
</dbReference>
<evidence type="ECO:0000313" key="7">
    <source>
        <dbReference type="Proteomes" id="UP000183766"/>
    </source>
</evidence>
<dbReference type="Proteomes" id="UP000435059">
    <property type="component" value="Unassembled WGS sequence"/>
</dbReference>
<keyword evidence="4" id="KW-0449">Lipoprotein</keyword>
<dbReference type="Gene3D" id="1.25.40.390">
    <property type="match status" value="1"/>
</dbReference>
<dbReference type="EMBL" id="VYQC01000010">
    <property type="protein sequence ID" value="KAA9044565.1"/>
    <property type="molecule type" value="Genomic_DNA"/>
</dbReference>
<dbReference type="EMBL" id="FOUM01000001">
    <property type="protein sequence ID" value="SFM21632.1"/>
    <property type="molecule type" value="Genomic_DNA"/>
</dbReference>
<evidence type="ECO:0000313" key="2">
    <source>
        <dbReference type="EMBL" id="KAA9044565.1"/>
    </source>
</evidence>
<evidence type="ECO:0000313" key="5">
    <source>
        <dbReference type="EMBL" id="SFM21632.1"/>
    </source>
</evidence>
<dbReference type="EMBL" id="FNRP01000001">
    <property type="protein sequence ID" value="SDZ91561.1"/>
    <property type="molecule type" value="Genomic_DNA"/>
</dbReference>